<name>A0A4S5BNG4_9BURK</name>
<protein>
    <recommendedName>
        <fullName evidence="1">Glycine-rich domain-containing protein</fullName>
    </recommendedName>
</protein>
<dbReference type="Proteomes" id="UP000306236">
    <property type="component" value="Unassembled WGS sequence"/>
</dbReference>
<feature type="domain" description="Glycine-rich" evidence="1">
    <location>
        <begin position="345"/>
        <end position="585"/>
    </location>
</feature>
<proteinExistence type="predicted"/>
<comment type="caution">
    <text evidence="2">The sequence shown here is derived from an EMBL/GenBank/DDBJ whole genome shotgun (WGS) entry which is preliminary data.</text>
</comment>
<dbReference type="AlphaFoldDB" id="A0A4S5BNG4"/>
<dbReference type="CDD" id="cd19958">
    <property type="entry name" value="pyocin_knob"/>
    <property type="match status" value="1"/>
</dbReference>
<dbReference type="EMBL" id="SSWX01000015">
    <property type="protein sequence ID" value="THJ32411.1"/>
    <property type="molecule type" value="Genomic_DNA"/>
</dbReference>
<reference evidence="2 3" key="1">
    <citation type="submission" date="2019-04" db="EMBL/GenBank/DDBJ databases">
        <title>Lampropedia sp YIM MLB12 draf genome.</title>
        <authorList>
            <person name="Wang Y.-X."/>
        </authorList>
    </citation>
    <scope>NUCLEOTIDE SEQUENCE [LARGE SCALE GENOMIC DNA]</scope>
    <source>
        <strain evidence="2 3">YIM MLB12</strain>
    </source>
</reference>
<evidence type="ECO:0000259" key="1">
    <source>
        <dbReference type="Pfam" id="PF21722"/>
    </source>
</evidence>
<evidence type="ECO:0000313" key="3">
    <source>
        <dbReference type="Proteomes" id="UP000306236"/>
    </source>
</evidence>
<dbReference type="InterPro" id="IPR049304">
    <property type="entry name" value="Gly_rich_dom"/>
</dbReference>
<accession>A0A4S5BNG4</accession>
<organism evidence="2 3">
    <name type="scientific">Lampropedia aestuarii</name>
    <dbReference type="NCBI Taxonomy" id="2562762"/>
    <lineage>
        <taxon>Bacteria</taxon>
        <taxon>Pseudomonadati</taxon>
        <taxon>Pseudomonadota</taxon>
        <taxon>Betaproteobacteria</taxon>
        <taxon>Burkholderiales</taxon>
        <taxon>Comamonadaceae</taxon>
        <taxon>Lampropedia</taxon>
    </lineage>
</organism>
<dbReference type="RefSeq" id="WP_136406908.1">
    <property type="nucleotide sequence ID" value="NZ_SSWX01000015.1"/>
</dbReference>
<evidence type="ECO:0000313" key="2">
    <source>
        <dbReference type="EMBL" id="THJ32411.1"/>
    </source>
</evidence>
<dbReference type="OrthoDB" id="8914027at2"/>
<keyword evidence="3" id="KW-1185">Reference proteome</keyword>
<dbReference type="Pfam" id="PF21722">
    <property type="entry name" value="Gly_rich_2"/>
    <property type="match status" value="1"/>
</dbReference>
<sequence length="594" mass="60957">MAELFWNAGKYKLASPVSASQTTLELESYEQIPAGIGPNTFRLVLEDKDGIEVVVVREVTVSSGAITGLARVLRAQEGTSARDWVVGTTVGNRWTAALARAALAPPDQMNNPYGSGLVPSQFAVHASNAYYGEKPGTETIDCNNLPNGFAGCVSAAYALSAPEDVSAQFWISQQKVDNFNNCVQTIYSIDDRNQIIPTRVWRRTGVIGGSSESWTSWAEFSNKGELLTVTDANNIKGSGAFYFTGSLLQATSANFPAISGAPTDTLRIVVAQNLAPFSAGVQEAIVFSQNWNADITRKFVRNRRSSGWSKWKEVDVGILELNKRHIYRSSTNMEVPDHLKNTAFSMYAIVIGGGGGGGSTGTTAGFKSGGGGAGGKWEGYIHFPAGTTVISITVGAGGSAGDTVTTTIGNAGKDGGFTSVQGKTSSGSITAIVTAGGGGGGGAGAPLSNPLLNGRRGAAYDASGLGGGDGSSRSTHFAGSGGSVSRMTTKALSATGLGAAIGEATYTAPTDYAETPEYEIVVPKLNNGDTLKYTSGAGGQDFGTGYPESKISSRYIGAGGDGAANGANKVAVAGSRKGGDGVVGGVILFFSNPG</sequence>
<gene>
    <name evidence="2" type="ORF">E8K88_11975</name>
</gene>